<evidence type="ECO:0000256" key="3">
    <source>
        <dbReference type="SAM" id="Phobius"/>
    </source>
</evidence>
<sequence>MSIISANEQAAETAWKALVNEDRLLARIEALEAQLSVLSNNNNPDKQKEELLIMIDEKTKFEAMTKEMIRRLIEENEETSSRLKDMERSLETSDLNCQQLNAKNHDLETALAETTALSDEKEAEVVQLTAENNEKQKTLLACKERLGEVTEMNMKLSMNAINNESASGLARLLANAVNNGKFIGAPELSLLVNTLKAASYFPPHSRSTSSSADQSLSSDSEVRTQLTNGVVVEQIEDKSVESYLKTILELQAKNRDLEMKMIAATAAENEKLEAPLELSPSENVAFFPAGTSDSFSTVSVGSQNAAVQKQQTVIRKADGMQNFLLMVSLVPLLALIFSALAPIQKRLMSATSSQKSKKETE</sequence>
<feature type="coiled-coil region" evidence="1">
    <location>
        <begin position="69"/>
        <end position="138"/>
    </location>
</feature>
<dbReference type="Proteomes" id="UP000005237">
    <property type="component" value="Unassembled WGS sequence"/>
</dbReference>
<evidence type="ECO:0000256" key="2">
    <source>
        <dbReference type="SAM" id="MobiDB-lite"/>
    </source>
</evidence>
<reference evidence="5" key="1">
    <citation type="submission" date="2010-08" db="EMBL/GenBank/DDBJ databases">
        <authorList>
            <consortium name="Caenorhabditis japonica Sequencing Consortium"/>
            <person name="Wilson R.K."/>
        </authorList>
    </citation>
    <scope>NUCLEOTIDE SEQUENCE [LARGE SCALE GENOMIC DNA]</scope>
    <source>
        <strain evidence="5">DF5081</strain>
    </source>
</reference>
<accession>A0A8R1I394</accession>
<keyword evidence="3" id="KW-1133">Transmembrane helix</keyword>
<feature type="region of interest" description="Disordered" evidence="2">
    <location>
        <begin position="202"/>
        <end position="221"/>
    </location>
</feature>
<dbReference type="EnsemblMetazoa" id="CJA14408.1">
    <property type="protein sequence ID" value="CJA14408.1"/>
    <property type="gene ID" value="WBGene00133612"/>
</dbReference>
<dbReference type="InterPro" id="IPR051176">
    <property type="entry name" value="Cent_Immune-Sig_Mod"/>
</dbReference>
<keyword evidence="3" id="KW-0812">Transmembrane</keyword>
<name>A0A8R1I394_CAEJA</name>
<dbReference type="PANTHER" id="PTHR15715">
    <property type="entry name" value="CENTROSOMAL PROTEIN OF 170 KDA"/>
    <property type="match status" value="1"/>
</dbReference>
<evidence type="ECO:0000313" key="4">
    <source>
        <dbReference type="EnsemblMetazoa" id="CJA14408.1"/>
    </source>
</evidence>
<reference evidence="4" key="2">
    <citation type="submission" date="2022-06" db="UniProtKB">
        <authorList>
            <consortium name="EnsemblMetazoa"/>
        </authorList>
    </citation>
    <scope>IDENTIFICATION</scope>
    <source>
        <strain evidence="4">DF5081</strain>
    </source>
</reference>
<keyword evidence="5" id="KW-1185">Reference proteome</keyword>
<feature type="coiled-coil region" evidence="1">
    <location>
        <begin position="240"/>
        <end position="267"/>
    </location>
</feature>
<evidence type="ECO:0000313" key="5">
    <source>
        <dbReference type="Proteomes" id="UP000005237"/>
    </source>
</evidence>
<keyword evidence="3" id="KW-0472">Membrane</keyword>
<feature type="transmembrane region" description="Helical" evidence="3">
    <location>
        <begin position="323"/>
        <end position="343"/>
    </location>
</feature>
<dbReference type="AlphaFoldDB" id="A0A8R1I394"/>
<organism evidence="4 5">
    <name type="scientific">Caenorhabditis japonica</name>
    <dbReference type="NCBI Taxonomy" id="281687"/>
    <lineage>
        <taxon>Eukaryota</taxon>
        <taxon>Metazoa</taxon>
        <taxon>Ecdysozoa</taxon>
        <taxon>Nematoda</taxon>
        <taxon>Chromadorea</taxon>
        <taxon>Rhabditida</taxon>
        <taxon>Rhabditina</taxon>
        <taxon>Rhabditomorpha</taxon>
        <taxon>Rhabditoidea</taxon>
        <taxon>Rhabditidae</taxon>
        <taxon>Peloderinae</taxon>
        <taxon>Caenorhabditis</taxon>
    </lineage>
</organism>
<proteinExistence type="predicted"/>
<evidence type="ECO:0000256" key="1">
    <source>
        <dbReference type="SAM" id="Coils"/>
    </source>
</evidence>
<protein>
    <submittedName>
        <fullName evidence="4">Uncharacterized protein</fullName>
    </submittedName>
</protein>
<dbReference type="PANTHER" id="PTHR15715:SF37">
    <property type="entry name" value="LD47843P"/>
    <property type="match status" value="1"/>
</dbReference>
<keyword evidence="1" id="KW-0175">Coiled coil</keyword>
<feature type="compositionally biased region" description="Low complexity" evidence="2">
    <location>
        <begin position="205"/>
        <end position="219"/>
    </location>
</feature>